<dbReference type="RefSeq" id="WP_194841885.1">
    <property type="nucleotide sequence ID" value="NZ_WBMP01000003.1"/>
</dbReference>
<name>A0A833N9H0_MARNT</name>
<protein>
    <submittedName>
        <fullName evidence="1">Intracellular protease</fullName>
    </submittedName>
</protein>
<accession>A0A833N9H0</accession>
<gene>
    <name evidence="1" type="ORF">F6453_0862</name>
</gene>
<keyword evidence="1" id="KW-0378">Hydrolase</keyword>
<dbReference type="AlphaFoldDB" id="A0A833N9H0"/>
<keyword evidence="1" id="KW-0645">Protease</keyword>
<reference evidence="1 2" key="1">
    <citation type="submission" date="2019-10" db="EMBL/GenBank/DDBJ databases">
        <title>Draft genome sequence of Marinobacter hydrocarbonoclasticus NCT7M from the microbiome of the marine copepod.</title>
        <authorList>
            <person name="Nuttall R."/>
            <person name="Sharma G."/>
            <person name="Moisander P."/>
        </authorList>
    </citation>
    <scope>NUCLEOTIDE SEQUENCE [LARGE SCALE GENOMIC DNA]</scope>
    <source>
        <strain evidence="1 2">NCT7M</strain>
    </source>
</reference>
<dbReference type="EMBL" id="WBMP01000003">
    <property type="protein sequence ID" value="KAE8546621.1"/>
    <property type="molecule type" value="Genomic_DNA"/>
</dbReference>
<evidence type="ECO:0000313" key="2">
    <source>
        <dbReference type="Proteomes" id="UP000469950"/>
    </source>
</evidence>
<dbReference type="GO" id="GO:0008233">
    <property type="term" value="F:peptidase activity"/>
    <property type="evidence" value="ECO:0007669"/>
    <property type="project" value="UniProtKB-KW"/>
</dbReference>
<sequence>MNDIGYAVYQQVGYVAAVCHGPAALLNIRDNNGNLIIDGKQVAGFSNAEEEAAGLTGVVPYLLQDELVKSGADEQPVASVRMMIDISRPN</sequence>
<dbReference type="Proteomes" id="UP000469950">
    <property type="component" value="Unassembled WGS sequence"/>
</dbReference>
<comment type="caution">
    <text evidence="1">The sequence shown here is derived from an EMBL/GenBank/DDBJ whole genome shotgun (WGS) entry which is preliminary data.</text>
</comment>
<evidence type="ECO:0000313" key="1">
    <source>
        <dbReference type="EMBL" id="KAE8546621.1"/>
    </source>
</evidence>
<proteinExistence type="predicted"/>
<dbReference type="Gene3D" id="3.40.50.880">
    <property type="match status" value="1"/>
</dbReference>
<dbReference type="GO" id="GO:0006508">
    <property type="term" value="P:proteolysis"/>
    <property type="evidence" value="ECO:0007669"/>
    <property type="project" value="UniProtKB-KW"/>
</dbReference>
<dbReference type="SUPFAM" id="SSF52317">
    <property type="entry name" value="Class I glutamine amidotransferase-like"/>
    <property type="match status" value="1"/>
</dbReference>
<dbReference type="InterPro" id="IPR029062">
    <property type="entry name" value="Class_I_gatase-like"/>
</dbReference>
<organism evidence="1 2">
    <name type="scientific">Marinobacter nauticus</name>
    <name type="common">Marinobacter hydrocarbonoclasticus</name>
    <name type="synonym">Marinobacter aquaeolei</name>
    <dbReference type="NCBI Taxonomy" id="2743"/>
    <lineage>
        <taxon>Bacteria</taxon>
        <taxon>Pseudomonadati</taxon>
        <taxon>Pseudomonadota</taxon>
        <taxon>Gammaproteobacteria</taxon>
        <taxon>Pseudomonadales</taxon>
        <taxon>Marinobacteraceae</taxon>
        <taxon>Marinobacter</taxon>
    </lineage>
</organism>